<dbReference type="STRING" id="865937.Gilli_1666"/>
<dbReference type="InterPro" id="IPR020449">
    <property type="entry name" value="Tscrpt_reg_AraC-type_HTH"/>
</dbReference>
<feature type="domain" description="HTH araC/xylS-type" evidence="4">
    <location>
        <begin position="99"/>
        <end position="178"/>
    </location>
</feature>
<gene>
    <name evidence="5" type="ORF">Gilli_1666</name>
</gene>
<organism evidence="5 6">
    <name type="scientific">Gillisia limnaea (strain DSM 15749 / LMG 21470 / R-8282)</name>
    <dbReference type="NCBI Taxonomy" id="865937"/>
    <lineage>
        <taxon>Bacteria</taxon>
        <taxon>Pseudomonadati</taxon>
        <taxon>Bacteroidota</taxon>
        <taxon>Flavobacteriia</taxon>
        <taxon>Flavobacteriales</taxon>
        <taxon>Flavobacteriaceae</taxon>
        <taxon>Gillisia</taxon>
    </lineage>
</organism>
<dbReference type="InterPro" id="IPR009057">
    <property type="entry name" value="Homeodomain-like_sf"/>
</dbReference>
<keyword evidence="6" id="KW-1185">Reference proteome</keyword>
<evidence type="ECO:0000313" key="6">
    <source>
        <dbReference type="Proteomes" id="UP000003844"/>
    </source>
</evidence>
<dbReference type="GO" id="GO:0003700">
    <property type="term" value="F:DNA-binding transcription factor activity"/>
    <property type="evidence" value="ECO:0007669"/>
    <property type="project" value="InterPro"/>
</dbReference>
<accession>H2BZF0</accession>
<evidence type="ECO:0000259" key="4">
    <source>
        <dbReference type="PROSITE" id="PS01124"/>
    </source>
</evidence>
<evidence type="ECO:0000256" key="2">
    <source>
        <dbReference type="ARBA" id="ARBA00023125"/>
    </source>
</evidence>
<dbReference type="PANTHER" id="PTHR43280">
    <property type="entry name" value="ARAC-FAMILY TRANSCRIPTIONAL REGULATOR"/>
    <property type="match status" value="1"/>
</dbReference>
<dbReference type="PRINTS" id="PR00032">
    <property type="entry name" value="HTHARAC"/>
</dbReference>
<dbReference type="EMBL" id="JH594606">
    <property type="protein sequence ID" value="EHQ02313.1"/>
    <property type="molecule type" value="Genomic_DNA"/>
</dbReference>
<name>H2BZF0_GILLR</name>
<protein>
    <submittedName>
        <fullName evidence="5">Transcriptional regulator, AraC family</fullName>
    </submittedName>
</protein>
<dbReference type="eggNOG" id="COG2207">
    <property type="taxonomic scope" value="Bacteria"/>
</dbReference>
<evidence type="ECO:0000256" key="1">
    <source>
        <dbReference type="ARBA" id="ARBA00023015"/>
    </source>
</evidence>
<dbReference type="PROSITE" id="PS01124">
    <property type="entry name" value="HTH_ARAC_FAMILY_2"/>
    <property type="match status" value="1"/>
</dbReference>
<dbReference type="InterPro" id="IPR018060">
    <property type="entry name" value="HTH_AraC"/>
</dbReference>
<dbReference type="SUPFAM" id="SSF46689">
    <property type="entry name" value="Homeodomain-like"/>
    <property type="match status" value="1"/>
</dbReference>
<dbReference type="Pfam" id="PF12833">
    <property type="entry name" value="HTH_18"/>
    <property type="match status" value="1"/>
</dbReference>
<dbReference type="RefSeq" id="WP_006988623.1">
    <property type="nucleotide sequence ID" value="NZ_JH594606.1"/>
</dbReference>
<dbReference type="OrthoDB" id="952277at2"/>
<sequence length="189" mass="21513">MENNVLFIKNMVCARCILSVSEIFSRLDIPVGTISLGEVSVLRTLTFQEREELSKELLNTGFEIIEDKNSRLVSRIKSVIIKGIYDDKNFSKNNLSVILSDELNMDYSHLSSLFSRMDGKSIQQFQQKIKTERVKELLEYDELSISEIATDLGYGSAAYLSTQFKKSTGLTPSQYKLDHVKKRSSLDSH</sequence>
<keyword evidence="3" id="KW-0804">Transcription</keyword>
<dbReference type="SMART" id="SM00342">
    <property type="entry name" value="HTH_ARAC"/>
    <property type="match status" value="1"/>
</dbReference>
<dbReference type="PANTHER" id="PTHR43280:SF28">
    <property type="entry name" value="HTH-TYPE TRANSCRIPTIONAL ACTIVATOR RHAS"/>
    <property type="match status" value="1"/>
</dbReference>
<keyword evidence="2" id="KW-0238">DNA-binding</keyword>
<evidence type="ECO:0000313" key="5">
    <source>
        <dbReference type="EMBL" id="EHQ02313.1"/>
    </source>
</evidence>
<proteinExistence type="predicted"/>
<evidence type="ECO:0000256" key="3">
    <source>
        <dbReference type="ARBA" id="ARBA00023163"/>
    </source>
</evidence>
<dbReference type="HOGENOM" id="CLU_121830_0_0_10"/>
<reference evidence="6" key="1">
    <citation type="journal article" date="2012" name="Stand. Genomic Sci.">
        <title>Genome sequence of the Antarctic rhodopsins-containing flavobacterium Gillisia limnaea type strain (R-8282(T)).</title>
        <authorList>
            <person name="Riedel T."/>
            <person name="Held B."/>
            <person name="Nolan M."/>
            <person name="Lucas S."/>
            <person name="Lapidus A."/>
            <person name="Tice H."/>
            <person name="Del Rio T.G."/>
            <person name="Cheng J.F."/>
            <person name="Han C."/>
            <person name="Tapia R."/>
            <person name="Goodwin L.A."/>
            <person name="Pitluck S."/>
            <person name="Liolios K."/>
            <person name="Mavromatis K."/>
            <person name="Pagani I."/>
            <person name="Ivanova N."/>
            <person name="Mikhailova N."/>
            <person name="Pati A."/>
            <person name="Chen A."/>
            <person name="Palaniappan K."/>
            <person name="Land M."/>
            <person name="Rohde M."/>
            <person name="Tindall B.J."/>
            <person name="Detter J.C."/>
            <person name="Goker M."/>
            <person name="Bristow J."/>
            <person name="Eisen J.A."/>
            <person name="Markowitz V."/>
            <person name="Hugenholtz P."/>
            <person name="Kyrpides N.C."/>
            <person name="Klenk H.P."/>
            <person name="Woyke T."/>
        </authorList>
    </citation>
    <scope>NUCLEOTIDE SEQUENCE [LARGE SCALE GENOMIC DNA]</scope>
    <source>
        <strain evidence="6">DSM 15749 / LMG 21470 / R-8282</strain>
    </source>
</reference>
<dbReference type="Proteomes" id="UP000003844">
    <property type="component" value="Unassembled WGS sequence"/>
</dbReference>
<dbReference type="AlphaFoldDB" id="H2BZF0"/>
<dbReference type="Gene3D" id="1.10.10.60">
    <property type="entry name" value="Homeodomain-like"/>
    <property type="match status" value="1"/>
</dbReference>
<dbReference type="GO" id="GO:0043565">
    <property type="term" value="F:sequence-specific DNA binding"/>
    <property type="evidence" value="ECO:0007669"/>
    <property type="project" value="InterPro"/>
</dbReference>
<keyword evidence="1" id="KW-0805">Transcription regulation</keyword>